<dbReference type="SUPFAM" id="SSF50978">
    <property type="entry name" value="WD40 repeat-like"/>
    <property type="match status" value="1"/>
</dbReference>
<feature type="non-terminal residue" evidence="2">
    <location>
        <position position="74"/>
    </location>
</feature>
<dbReference type="PANTHER" id="PTHR19879">
    <property type="entry name" value="TRANSCRIPTION INITIATION FACTOR TFIID"/>
    <property type="match status" value="1"/>
</dbReference>
<organism evidence="2 3">
    <name type="scientific">Obba rivulosa</name>
    <dbReference type="NCBI Taxonomy" id="1052685"/>
    <lineage>
        <taxon>Eukaryota</taxon>
        <taxon>Fungi</taxon>
        <taxon>Dikarya</taxon>
        <taxon>Basidiomycota</taxon>
        <taxon>Agaricomycotina</taxon>
        <taxon>Agaricomycetes</taxon>
        <taxon>Polyporales</taxon>
        <taxon>Gelatoporiaceae</taxon>
        <taxon>Obba</taxon>
    </lineage>
</organism>
<dbReference type="PROSITE" id="PS50294">
    <property type="entry name" value="WD_REPEATS_REGION"/>
    <property type="match status" value="2"/>
</dbReference>
<dbReference type="EMBL" id="KV722693">
    <property type="protein sequence ID" value="OCH84299.1"/>
    <property type="molecule type" value="Genomic_DNA"/>
</dbReference>
<feature type="non-terminal residue" evidence="2">
    <location>
        <position position="1"/>
    </location>
</feature>
<dbReference type="Gene3D" id="2.130.10.10">
    <property type="entry name" value="YVTN repeat-like/Quinoprotein amine dehydrogenase"/>
    <property type="match status" value="1"/>
</dbReference>
<dbReference type="OrthoDB" id="2615105at2759"/>
<dbReference type="InterPro" id="IPR015943">
    <property type="entry name" value="WD40/YVTN_repeat-like_dom_sf"/>
</dbReference>
<evidence type="ECO:0000313" key="2">
    <source>
        <dbReference type="EMBL" id="OCH84299.1"/>
    </source>
</evidence>
<sequence length="74" mass="8228">RGHQRKVVAVTYSPDGLYIASGSDDHTVWLWMTSTKKAHVIFKGHTDRISSVDFAPDNLVVASASHDGSVRFWD</sequence>
<feature type="repeat" description="WD" evidence="1">
    <location>
        <begin position="1"/>
        <end position="31"/>
    </location>
</feature>
<dbReference type="InterPro" id="IPR001680">
    <property type="entry name" value="WD40_rpt"/>
</dbReference>
<feature type="repeat" description="WD" evidence="1">
    <location>
        <begin position="42"/>
        <end position="74"/>
    </location>
</feature>
<keyword evidence="3" id="KW-1185">Reference proteome</keyword>
<reference evidence="2 3" key="1">
    <citation type="submission" date="2016-07" db="EMBL/GenBank/DDBJ databases">
        <title>Draft genome of the white-rot fungus Obba rivulosa 3A-2.</title>
        <authorList>
            <consortium name="DOE Joint Genome Institute"/>
            <person name="Miettinen O."/>
            <person name="Riley R."/>
            <person name="Acob R."/>
            <person name="Barry K."/>
            <person name="Cullen D."/>
            <person name="De Vries R."/>
            <person name="Hainaut M."/>
            <person name="Hatakka A."/>
            <person name="Henrissat B."/>
            <person name="Hilden K."/>
            <person name="Kuo R."/>
            <person name="Labutti K."/>
            <person name="Lipzen A."/>
            <person name="Makela M.R."/>
            <person name="Sandor L."/>
            <person name="Spatafora J.W."/>
            <person name="Grigoriev I.V."/>
            <person name="Hibbett D.S."/>
        </authorList>
    </citation>
    <scope>NUCLEOTIDE SEQUENCE [LARGE SCALE GENOMIC DNA]</scope>
    <source>
        <strain evidence="2 3">3A-2</strain>
    </source>
</reference>
<dbReference type="AlphaFoldDB" id="A0A8E2AM02"/>
<dbReference type="SMART" id="SM00320">
    <property type="entry name" value="WD40"/>
    <property type="match status" value="2"/>
</dbReference>
<evidence type="ECO:0000313" key="3">
    <source>
        <dbReference type="Proteomes" id="UP000250043"/>
    </source>
</evidence>
<name>A0A8E2AM02_9APHY</name>
<protein>
    <submittedName>
        <fullName evidence="2">WD40 repeat-like protein</fullName>
    </submittedName>
</protein>
<accession>A0A8E2AM02</accession>
<dbReference type="Pfam" id="PF00400">
    <property type="entry name" value="WD40"/>
    <property type="match status" value="2"/>
</dbReference>
<evidence type="ECO:0000256" key="1">
    <source>
        <dbReference type="PROSITE-ProRule" id="PRU00221"/>
    </source>
</evidence>
<dbReference type="InterPro" id="IPR036322">
    <property type="entry name" value="WD40_repeat_dom_sf"/>
</dbReference>
<gene>
    <name evidence="2" type="ORF">OBBRIDRAFT_711957</name>
</gene>
<dbReference type="PROSITE" id="PS50082">
    <property type="entry name" value="WD_REPEATS_2"/>
    <property type="match status" value="2"/>
</dbReference>
<dbReference type="PANTHER" id="PTHR19879:SF9">
    <property type="entry name" value="TRANSCRIPTION INITIATION FACTOR TFIID SUBUNIT 5"/>
    <property type="match status" value="1"/>
</dbReference>
<keyword evidence="1" id="KW-0853">WD repeat</keyword>
<dbReference type="Proteomes" id="UP000250043">
    <property type="component" value="Unassembled WGS sequence"/>
</dbReference>
<proteinExistence type="predicted"/>